<organism evidence="1 2">
    <name type="scientific">Terrimicrobium sacchariphilum</name>
    <dbReference type="NCBI Taxonomy" id="690879"/>
    <lineage>
        <taxon>Bacteria</taxon>
        <taxon>Pseudomonadati</taxon>
        <taxon>Verrucomicrobiota</taxon>
        <taxon>Terrimicrobiia</taxon>
        <taxon>Terrimicrobiales</taxon>
        <taxon>Terrimicrobiaceae</taxon>
        <taxon>Terrimicrobium</taxon>
    </lineage>
</organism>
<comment type="caution">
    <text evidence="1">The sequence shown here is derived from an EMBL/GenBank/DDBJ whole genome shotgun (WGS) entry which is preliminary data.</text>
</comment>
<dbReference type="RefSeq" id="WP_153811320.1">
    <property type="nucleotide sequence ID" value="NZ_BDCO01000002.1"/>
</dbReference>
<sequence>MKMLARLRYLFEEGFEVGNLSAYDRTQEDEGKGRASLTFVNVDIDGTRRLVTEEFLVTEEEARLCSQLFLDQQSN</sequence>
<dbReference type="STRING" id="690879.TSACC_21299"/>
<accession>A0A146G7P7</accession>
<gene>
    <name evidence="1" type="ORF">TSACC_21299</name>
</gene>
<dbReference type="EMBL" id="BDCO01000002">
    <property type="protein sequence ID" value="GAT32897.1"/>
    <property type="molecule type" value="Genomic_DNA"/>
</dbReference>
<proteinExistence type="predicted"/>
<dbReference type="Proteomes" id="UP000076023">
    <property type="component" value="Unassembled WGS sequence"/>
</dbReference>
<protein>
    <submittedName>
        <fullName evidence="1">Uncharacterized protein</fullName>
    </submittedName>
</protein>
<dbReference type="AlphaFoldDB" id="A0A146G7P7"/>
<name>A0A146G7P7_TERSA</name>
<evidence type="ECO:0000313" key="1">
    <source>
        <dbReference type="EMBL" id="GAT32897.1"/>
    </source>
</evidence>
<dbReference type="OrthoDB" id="9858432at2"/>
<reference evidence="2" key="1">
    <citation type="journal article" date="2017" name="Genome Announc.">
        <title>Draft Genome Sequence of Terrimicrobium sacchariphilum NM-5T, a Facultative Anaerobic Soil Bacterium of the Class Spartobacteria.</title>
        <authorList>
            <person name="Qiu Y.L."/>
            <person name="Tourlousse D.M."/>
            <person name="Matsuura N."/>
            <person name="Ohashi A."/>
            <person name="Sekiguchi Y."/>
        </authorList>
    </citation>
    <scope>NUCLEOTIDE SEQUENCE [LARGE SCALE GENOMIC DNA]</scope>
    <source>
        <strain evidence="2">NM-5</strain>
    </source>
</reference>
<keyword evidence="2" id="KW-1185">Reference proteome</keyword>
<dbReference type="InParanoid" id="A0A146G7P7"/>
<evidence type="ECO:0000313" key="2">
    <source>
        <dbReference type="Proteomes" id="UP000076023"/>
    </source>
</evidence>